<feature type="compositionally biased region" description="Low complexity" evidence="2">
    <location>
        <begin position="55"/>
        <end position="65"/>
    </location>
</feature>
<keyword evidence="1" id="KW-0175">Coiled coil</keyword>
<dbReference type="GO" id="GO:0004713">
    <property type="term" value="F:protein tyrosine kinase activity"/>
    <property type="evidence" value="ECO:0007669"/>
    <property type="project" value="TreeGrafter"/>
</dbReference>
<protein>
    <recommendedName>
        <fullName evidence="6">Sugar transporter</fullName>
    </recommendedName>
</protein>
<feature type="region of interest" description="Disordered" evidence="2">
    <location>
        <begin position="1"/>
        <end position="65"/>
    </location>
</feature>
<accession>A0A918J4P2</accession>
<dbReference type="PANTHER" id="PTHR32309">
    <property type="entry name" value="TYROSINE-PROTEIN KINASE"/>
    <property type="match status" value="1"/>
</dbReference>
<reference evidence="4" key="1">
    <citation type="journal article" date="2014" name="Int. J. Syst. Evol. Microbiol.">
        <title>Complete genome sequence of Corynebacterium casei LMG S-19264T (=DSM 44701T), isolated from a smear-ripened cheese.</title>
        <authorList>
            <consortium name="US DOE Joint Genome Institute (JGI-PGF)"/>
            <person name="Walter F."/>
            <person name="Albersmeier A."/>
            <person name="Kalinowski J."/>
            <person name="Ruckert C."/>
        </authorList>
    </citation>
    <scope>NUCLEOTIDE SEQUENCE</scope>
    <source>
        <strain evidence="4">KCTC 23714</strain>
    </source>
</reference>
<feature type="transmembrane region" description="Helical" evidence="3">
    <location>
        <begin position="422"/>
        <end position="446"/>
    </location>
</feature>
<reference evidence="4" key="2">
    <citation type="submission" date="2020-09" db="EMBL/GenBank/DDBJ databases">
        <authorList>
            <person name="Sun Q."/>
            <person name="Kim S."/>
        </authorList>
    </citation>
    <scope>NUCLEOTIDE SEQUENCE</scope>
    <source>
        <strain evidence="4">KCTC 23714</strain>
    </source>
</reference>
<feature type="transmembrane region" description="Helical" evidence="3">
    <location>
        <begin position="90"/>
        <end position="110"/>
    </location>
</feature>
<sequence length="450" mass="49997">MNDQQNPDAASAQDLPLTPAAPPAKVPVAGKKPRKPASAATRQQVFVEGDDEAPPARAAGRGAAEARPVPVVEIRPMAEPARLQPRHRGLALSFAVLVLLPLLITMGYLWGVAQDQYASTVAFTVRREENTSGALMGGLAQLTGAGGMSEADILYEFIQSQEIVAAIDERVGLDALYALHWPRDPVFALWPDAAIEDLHAYWRRMVRISYDQSTRLIELRVLAFTAEDSQRIAGEIVAESQRMINALNTQAREDVMRYANSDLDQALARLKDAREALSRFRTRTRIVDPAADIQGRMGVLNNLQQQLAEALIENDIVLGTTQETDPRRNQTARRIQVIRDRITAERQTFASADQPGDGDENYPELIAEFERLTVDQQFAEEAYRTALAALDVARANASRQTLYLTPYIRPTLPQLAEFPQRFVWSGLVGLFLLLAWSIGALVFYSIRDRR</sequence>
<gene>
    <name evidence="4" type="ORF">GCM10011452_36720</name>
</gene>
<evidence type="ECO:0000256" key="2">
    <source>
        <dbReference type="SAM" id="MobiDB-lite"/>
    </source>
</evidence>
<evidence type="ECO:0000313" key="4">
    <source>
        <dbReference type="EMBL" id="GGW45114.1"/>
    </source>
</evidence>
<dbReference type="RefSeq" id="WP_229804308.1">
    <property type="nucleotide sequence ID" value="NZ_BMYQ01000018.1"/>
</dbReference>
<name>A0A918J4P2_9RHOB</name>
<evidence type="ECO:0000256" key="1">
    <source>
        <dbReference type="SAM" id="Coils"/>
    </source>
</evidence>
<keyword evidence="5" id="KW-1185">Reference proteome</keyword>
<dbReference type="PANTHER" id="PTHR32309:SF13">
    <property type="entry name" value="FERRIC ENTEROBACTIN TRANSPORT PROTEIN FEPE"/>
    <property type="match status" value="1"/>
</dbReference>
<dbReference type="Proteomes" id="UP000628984">
    <property type="component" value="Unassembled WGS sequence"/>
</dbReference>
<keyword evidence="3" id="KW-1133">Transmembrane helix</keyword>
<dbReference type="InterPro" id="IPR050445">
    <property type="entry name" value="Bact_polysacc_biosynth/exp"/>
</dbReference>
<dbReference type="EMBL" id="BMYQ01000018">
    <property type="protein sequence ID" value="GGW45114.1"/>
    <property type="molecule type" value="Genomic_DNA"/>
</dbReference>
<evidence type="ECO:0000313" key="5">
    <source>
        <dbReference type="Proteomes" id="UP000628984"/>
    </source>
</evidence>
<keyword evidence="3" id="KW-0812">Transmembrane</keyword>
<keyword evidence="3" id="KW-0472">Membrane</keyword>
<evidence type="ECO:0008006" key="6">
    <source>
        <dbReference type="Google" id="ProtNLM"/>
    </source>
</evidence>
<organism evidence="4 5">
    <name type="scientific">Gemmobacter lanyuensis</name>
    <dbReference type="NCBI Taxonomy" id="1054497"/>
    <lineage>
        <taxon>Bacteria</taxon>
        <taxon>Pseudomonadati</taxon>
        <taxon>Pseudomonadota</taxon>
        <taxon>Alphaproteobacteria</taxon>
        <taxon>Rhodobacterales</taxon>
        <taxon>Paracoccaceae</taxon>
        <taxon>Gemmobacter</taxon>
    </lineage>
</organism>
<dbReference type="AlphaFoldDB" id="A0A918J4P2"/>
<proteinExistence type="predicted"/>
<evidence type="ECO:0000256" key="3">
    <source>
        <dbReference type="SAM" id="Phobius"/>
    </source>
</evidence>
<comment type="caution">
    <text evidence="4">The sequence shown here is derived from an EMBL/GenBank/DDBJ whole genome shotgun (WGS) entry which is preliminary data.</text>
</comment>
<dbReference type="GO" id="GO:0005886">
    <property type="term" value="C:plasma membrane"/>
    <property type="evidence" value="ECO:0007669"/>
    <property type="project" value="TreeGrafter"/>
</dbReference>
<feature type="coiled-coil region" evidence="1">
    <location>
        <begin position="256"/>
        <end position="283"/>
    </location>
</feature>